<dbReference type="InterPro" id="IPR000322">
    <property type="entry name" value="Glyco_hydro_31_TIM"/>
</dbReference>
<evidence type="ECO:0000256" key="1">
    <source>
        <dbReference type="ARBA" id="ARBA00007806"/>
    </source>
</evidence>
<dbReference type="InterPro" id="IPR017853">
    <property type="entry name" value="GH"/>
</dbReference>
<dbReference type="PANTHER" id="PTHR43053">
    <property type="entry name" value="GLYCOSIDASE FAMILY 31"/>
    <property type="match status" value="1"/>
</dbReference>
<evidence type="ECO:0000313" key="7">
    <source>
        <dbReference type="Proteomes" id="UP000678499"/>
    </source>
</evidence>
<dbReference type="InterPro" id="IPR048395">
    <property type="entry name" value="Glyco_hydro_31_C"/>
</dbReference>
<evidence type="ECO:0000256" key="3">
    <source>
        <dbReference type="SAM" id="MobiDB-lite"/>
    </source>
</evidence>
<evidence type="ECO:0000256" key="2">
    <source>
        <dbReference type="RuleBase" id="RU361185"/>
    </source>
</evidence>
<dbReference type="InterPro" id="IPR013780">
    <property type="entry name" value="Glyco_hydro_b"/>
</dbReference>
<accession>A0A7R9BK43</accession>
<evidence type="ECO:0000313" key="6">
    <source>
        <dbReference type="EMBL" id="CAD7275439.1"/>
    </source>
</evidence>
<keyword evidence="7" id="KW-1185">Reference proteome</keyword>
<feature type="compositionally biased region" description="Polar residues" evidence="3">
    <location>
        <begin position="119"/>
        <end position="131"/>
    </location>
</feature>
<feature type="region of interest" description="Disordered" evidence="3">
    <location>
        <begin position="551"/>
        <end position="590"/>
    </location>
</feature>
<feature type="domain" description="Glycoside hydrolase family 31 TIM barrel" evidence="4">
    <location>
        <begin position="619"/>
        <end position="761"/>
    </location>
</feature>
<feature type="region of interest" description="Disordered" evidence="3">
    <location>
        <begin position="50"/>
        <end position="79"/>
    </location>
</feature>
<evidence type="ECO:0000259" key="4">
    <source>
        <dbReference type="Pfam" id="PF01055"/>
    </source>
</evidence>
<proteinExistence type="inferred from homology"/>
<keyword evidence="2" id="KW-0326">Glycosidase</keyword>
<keyword evidence="2" id="KW-0378">Hydrolase</keyword>
<gene>
    <name evidence="6" type="ORF">NMOB1V02_LOCUS3235</name>
</gene>
<dbReference type="AlphaFoldDB" id="A0A7R9BK43"/>
<dbReference type="Gene3D" id="2.60.40.1180">
    <property type="entry name" value="Golgi alpha-mannosidase II"/>
    <property type="match status" value="1"/>
</dbReference>
<organism evidence="6">
    <name type="scientific">Notodromas monacha</name>
    <dbReference type="NCBI Taxonomy" id="399045"/>
    <lineage>
        <taxon>Eukaryota</taxon>
        <taxon>Metazoa</taxon>
        <taxon>Ecdysozoa</taxon>
        <taxon>Arthropoda</taxon>
        <taxon>Crustacea</taxon>
        <taxon>Oligostraca</taxon>
        <taxon>Ostracoda</taxon>
        <taxon>Podocopa</taxon>
        <taxon>Podocopida</taxon>
        <taxon>Cypridocopina</taxon>
        <taxon>Cypridoidea</taxon>
        <taxon>Cyprididae</taxon>
        <taxon>Notodromas</taxon>
    </lineage>
</organism>
<protein>
    <submittedName>
        <fullName evidence="6">Uncharacterized protein</fullName>
    </submittedName>
</protein>
<dbReference type="Proteomes" id="UP000678499">
    <property type="component" value="Unassembled WGS sequence"/>
</dbReference>
<dbReference type="Pfam" id="PF01055">
    <property type="entry name" value="Glyco_hydro_31_2nd"/>
    <property type="match status" value="1"/>
</dbReference>
<feature type="region of interest" description="Disordered" evidence="3">
    <location>
        <begin position="26"/>
        <end position="45"/>
    </location>
</feature>
<name>A0A7R9BK43_9CRUS</name>
<dbReference type="GO" id="GO:0004553">
    <property type="term" value="F:hydrolase activity, hydrolyzing O-glycosyl compounds"/>
    <property type="evidence" value="ECO:0007669"/>
    <property type="project" value="InterPro"/>
</dbReference>
<feature type="compositionally biased region" description="Polar residues" evidence="3">
    <location>
        <begin position="141"/>
        <end position="156"/>
    </location>
</feature>
<sequence>MASTPELSTADQEASGITNRRVSALTPFLLKSRPPGVAAGEDAGRRPSAMMLEAIMLARSSKPSSPSSEPTTPNYPVEVPIISLTPSSDESLATHVSAAATGDSSQLQQDSCIIELAPSSSSSTQALGNKSSKVDQPVLASISNKPSSSRTGSSLSIAAGKERRKCSGVPKFLQQLSMEMKISKDPEGKGTKKRRDFYATQSSEEELYNVISLSTPLMEPERRLSTQLPPEMVMRDGEWKVPQDPFPSPASTPKPLPKKAALIKADEVCHLPVAPATPPPPVIIFKFFKLPSFLAKKKQDQEAWDLFWEKIFVLVLFICILSCLVTTHVYLWNRLRQHVIGGQMHFYEEHMRIEFWNQEDTVVLRGSIGKSLKHVKMDPLPCLPEGELPGDSVCLEWKHKARLHMTSSQPAPGIHCYGTAWQDLRARPGPMTDCFEDSGAAWYGAGDGVPYPMNSANISFKPFVSGVFGETVVRRFWLNSNGVLITVPQSVPLFVSVKRNEYQGFFCLRSQVDTKYYNVNQTLWQLQGRPMLSYTTCVANSLAQVHEFMQPSRPSNNKLPSSAGMVNKGKPKANKKPNQSLPTTTTPVPLVTRPLKQKNGFIYRPSPSSPKDPEKMVFNQTHLLNMTMKLSQTGANHAWIILDHRWQSKIGDFIFDKDLFPNVTELMETLRTRGFTIGLEITPFISVNSKAFRKGLTNRLLVQDQSTPLPALTQFRDMQSAAVLDPTTNFTQRWLLQKLENIAKEYNITHFVLDAGKANMLPPSGDFAINLPNPDMRIDYFVDVFKKAGVKLLAVTPAPENLEGQCVLHRETLNFSRPAQLKQLAHSVLNAVTLQVRCLMVIVEVVDRRDYNANLMQRWVQLVSILPRSSFWPWVPGEWNMALEAYRNMSGTRLKTQLPAPMWTVSDDPVFHWVGDQLALGPSDFVAPVLGQQRNRDILLPSGIWVDSVKKEAFAGPKKLSKFRLDLKDMVYFSCISRDSINIQVNMSNNNKRKKKPEGKPAD</sequence>
<reference evidence="6" key="1">
    <citation type="submission" date="2020-11" db="EMBL/GenBank/DDBJ databases">
        <authorList>
            <person name="Tran Van P."/>
        </authorList>
    </citation>
    <scope>NUCLEOTIDE SEQUENCE</scope>
</reference>
<dbReference type="EMBL" id="CAJPEX010000417">
    <property type="protein sequence ID" value="CAG0915591.1"/>
    <property type="molecule type" value="Genomic_DNA"/>
</dbReference>
<feature type="compositionally biased region" description="Low complexity" evidence="3">
    <location>
        <begin position="60"/>
        <end position="72"/>
    </location>
</feature>
<dbReference type="OrthoDB" id="6379037at2759"/>
<comment type="similarity">
    <text evidence="1 2">Belongs to the glycosyl hydrolase 31 family.</text>
</comment>
<dbReference type="SUPFAM" id="SSF51445">
    <property type="entry name" value="(Trans)glycosidases"/>
    <property type="match status" value="1"/>
</dbReference>
<feature type="region of interest" description="Disordered" evidence="3">
    <location>
        <begin position="119"/>
        <end position="162"/>
    </location>
</feature>
<feature type="domain" description="Glycosyl hydrolase family 31 C-terminal" evidence="5">
    <location>
        <begin position="902"/>
        <end position="968"/>
    </location>
</feature>
<feature type="compositionally biased region" description="Low complexity" evidence="3">
    <location>
        <begin position="576"/>
        <end position="590"/>
    </location>
</feature>
<dbReference type="PANTHER" id="PTHR43053:SF6">
    <property type="entry name" value="SITS-BINDING PROTEIN"/>
    <property type="match status" value="1"/>
</dbReference>
<dbReference type="GO" id="GO:0005975">
    <property type="term" value="P:carbohydrate metabolic process"/>
    <property type="evidence" value="ECO:0007669"/>
    <property type="project" value="InterPro"/>
</dbReference>
<dbReference type="InterPro" id="IPR050985">
    <property type="entry name" value="Alpha-glycosidase_related"/>
</dbReference>
<dbReference type="Gene3D" id="3.20.20.80">
    <property type="entry name" value="Glycosidases"/>
    <property type="match status" value="1"/>
</dbReference>
<dbReference type="SUPFAM" id="SSF51011">
    <property type="entry name" value="Glycosyl hydrolase domain"/>
    <property type="match status" value="1"/>
</dbReference>
<dbReference type="Pfam" id="PF21365">
    <property type="entry name" value="Glyco_hydro_31_3rd"/>
    <property type="match status" value="1"/>
</dbReference>
<dbReference type="EMBL" id="OA882454">
    <property type="protein sequence ID" value="CAD7275439.1"/>
    <property type="molecule type" value="Genomic_DNA"/>
</dbReference>
<evidence type="ECO:0000259" key="5">
    <source>
        <dbReference type="Pfam" id="PF21365"/>
    </source>
</evidence>